<feature type="compositionally biased region" description="Basic and acidic residues" evidence="1">
    <location>
        <begin position="75"/>
        <end position="87"/>
    </location>
</feature>
<feature type="region of interest" description="Disordered" evidence="1">
    <location>
        <begin position="60"/>
        <end position="92"/>
    </location>
</feature>
<sequence length="208" mass="22680">MTKIEWTSKSPATLIEAAAEYLDIFGYTPPAEKKKTLQKTTTAQKTHTVPIKSKTLLTKKNKQTHHLTPAPAAKKGVDFSQETRKAASPEQHLSPTATIPFDLFAAVIADDSFVEWFLKPGSTPITPSQAALFTYVKNHPVFASWWPQQIEANKAKLKADAIEEEVAQEKEIAPPGVVKKMVKAKKAKKTGKRGGGGDAGMTKTVVDI</sequence>
<feature type="region of interest" description="Disordered" evidence="1">
    <location>
        <begin position="184"/>
        <end position="208"/>
    </location>
</feature>
<evidence type="ECO:0000256" key="1">
    <source>
        <dbReference type="SAM" id="MobiDB-lite"/>
    </source>
</evidence>
<proteinExistence type="predicted"/>
<accession>A0A1Y6M5S6</accession>
<gene>
    <name evidence="2" type="ORF">ZT1A5_G11944</name>
</gene>
<evidence type="ECO:0000313" key="3">
    <source>
        <dbReference type="Proteomes" id="UP000215453"/>
    </source>
</evidence>
<dbReference type="AlphaFoldDB" id="A0A1Y6M5S6"/>
<protein>
    <submittedName>
        <fullName evidence="2">Uncharacterized protein</fullName>
    </submittedName>
</protein>
<organism evidence="2 3">
    <name type="scientific">Zymoseptoria tritici ST99CH_1A5</name>
    <dbReference type="NCBI Taxonomy" id="1276529"/>
    <lineage>
        <taxon>Eukaryota</taxon>
        <taxon>Fungi</taxon>
        <taxon>Dikarya</taxon>
        <taxon>Ascomycota</taxon>
        <taxon>Pezizomycotina</taxon>
        <taxon>Dothideomycetes</taxon>
        <taxon>Dothideomycetidae</taxon>
        <taxon>Mycosphaerellales</taxon>
        <taxon>Mycosphaerellaceae</taxon>
        <taxon>Zymoseptoria</taxon>
    </lineage>
</organism>
<name>A0A1Y6M5S6_ZYMTR</name>
<dbReference type="EMBL" id="LT882694">
    <property type="protein sequence ID" value="SMY30491.1"/>
    <property type="molecule type" value="Genomic_DNA"/>
</dbReference>
<dbReference type="Proteomes" id="UP000215453">
    <property type="component" value="Chromosome 19"/>
</dbReference>
<evidence type="ECO:0000313" key="2">
    <source>
        <dbReference type="EMBL" id="SMY30491.1"/>
    </source>
</evidence>
<reference evidence="2 3" key="1">
    <citation type="submission" date="2016-10" db="EMBL/GenBank/DDBJ databases">
        <authorList>
            <person name="Varghese N."/>
        </authorList>
    </citation>
    <scope>NUCLEOTIDE SEQUENCE [LARGE SCALE GENOMIC DNA]</scope>
</reference>